<evidence type="ECO:0000313" key="1">
    <source>
        <dbReference type="EnsemblMetazoa" id="tetur04g03040.1"/>
    </source>
</evidence>
<dbReference type="HOGENOM" id="CLU_3225200_0_0_1"/>
<keyword evidence="2" id="KW-1185">Reference proteome</keyword>
<organism evidence="1 2">
    <name type="scientific">Tetranychus urticae</name>
    <name type="common">Two-spotted spider mite</name>
    <dbReference type="NCBI Taxonomy" id="32264"/>
    <lineage>
        <taxon>Eukaryota</taxon>
        <taxon>Metazoa</taxon>
        <taxon>Ecdysozoa</taxon>
        <taxon>Arthropoda</taxon>
        <taxon>Chelicerata</taxon>
        <taxon>Arachnida</taxon>
        <taxon>Acari</taxon>
        <taxon>Acariformes</taxon>
        <taxon>Trombidiformes</taxon>
        <taxon>Prostigmata</taxon>
        <taxon>Eleutherengona</taxon>
        <taxon>Raphignathae</taxon>
        <taxon>Tetranychoidea</taxon>
        <taxon>Tetranychidae</taxon>
        <taxon>Tetranychus</taxon>
    </lineage>
</organism>
<evidence type="ECO:0000313" key="2">
    <source>
        <dbReference type="Proteomes" id="UP000015104"/>
    </source>
</evidence>
<protein>
    <submittedName>
        <fullName evidence="1">Uncharacterized protein</fullName>
    </submittedName>
</protein>
<name>T1K1Y0_TETUR</name>
<dbReference type="AlphaFoldDB" id="T1K1Y0"/>
<reference evidence="2" key="1">
    <citation type="submission" date="2011-08" db="EMBL/GenBank/DDBJ databases">
        <authorList>
            <person name="Rombauts S."/>
        </authorList>
    </citation>
    <scope>NUCLEOTIDE SEQUENCE</scope>
    <source>
        <strain evidence="2">London</strain>
    </source>
</reference>
<proteinExistence type="predicted"/>
<reference evidence="1" key="2">
    <citation type="submission" date="2015-06" db="UniProtKB">
        <authorList>
            <consortium name="EnsemblMetazoa"/>
        </authorList>
    </citation>
    <scope>IDENTIFICATION</scope>
</reference>
<dbReference type="EnsemblMetazoa" id="tetur04g03040.1">
    <property type="protein sequence ID" value="tetur04g03040.1"/>
    <property type="gene ID" value="tetur04g03040"/>
</dbReference>
<dbReference type="EMBL" id="CAEY01001357">
    <property type="status" value="NOT_ANNOTATED_CDS"/>
    <property type="molecule type" value="Genomic_DNA"/>
</dbReference>
<dbReference type="Proteomes" id="UP000015104">
    <property type="component" value="Unassembled WGS sequence"/>
</dbReference>
<sequence length="44" mass="4957">MIDTDGIYKYHQVMVTQAIYGCRNSSLVFSDCPSPNLSRCQPNC</sequence>
<accession>T1K1Y0</accession>